<reference evidence="2 3" key="1">
    <citation type="journal article" date="2011" name="J. Bacteriol.">
        <title>Genome sequence of 'Pedosphaera parvula' Ellin514, an aerobic Verrucomicrobial isolate from pasture soil.</title>
        <authorList>
            <person name="Kant R."/>
            <person name="van Passel M.W."/>
            <person name="Sangwan P."/>
            <person name="Palva A."/>
            <person name="Lucas S."/>
            <person name="Copeland A."/>
            <person name="Lapidus A."/>
            <person name="Glavina Del Rio T."/>
            <person name="Dalin E."/>
            <person name="Tice H."/>
            <person name="Bruce D."/>
            <person name="Goodwin L."/>
            <person name="Pitluck S."/>
            <person name="Chertkov O."/>
            <person name="Larimer F.W."/>
            <person name="Land M.L."/>
            <person name="Hauser L."/>
            <person name="Brettin T.S."/>
            <person name="Detter J.C."/>
            <person name="Han S."/>
            <person name="de Vos W.M."/>
            <person name="Janssen P.H."/>
            <person name="Smidt H."/>
        </authorList>
    </citation>
    <scope>NUCLEOTIDE SEQUENCE [LARGE SCALE GENOMIC DNA]</scope>
    <source>
        <strain evidence="2 3">Ellin514</strain>
    </source>
</reference>
<dbReference type="AlphaFoldDB" id="B9XBM0"/>
<accession>B9XBM0</accession>
<name>B9XBM0_PEDPL</name>
<evidence type="ECO:0000256" key="1">
    <source>
        <dbReference type="SAM" id="Phobius"/>
    </source>
</evidence>
<keyword evidence="1" id="KW-0472">Membrane</keyword>
<feature type="transmembrane region" description="Helical" evidence="1">
    <location>
        <begin position="74"/>
        <end position="95"/>
    </location>
</feature>
<keyword evidence="3" id="KW-1185">Reference proteome</keyword>
<keyword evidence="1" id="KW-0812">Transmembrane</keyword>
<keyword evidence="1" id="KW-1133">Transmembrane helix</keyword>
<comment type="caution">
    <text evidence="2">The sequence shown here is derived from an EMBL/GenBank/DDBJ whole genome shotgun (WGS) entry which is preliminary data.</text>
</comment>
<evidence type="ECO:0000313" key="3">
    <source>
        <dbReference type="Proteomes" id="UP000003688"/>
    </source>
</evidence>
<gene>
    <name evidence="2" type="ORF">Cflav_PD5540</name>
</gene>
<sequence>MNHTEPPEDKKALPKEFYTFAIKHMLDGESAASIQKNFTENGLPSDLAMHIVHRAESELSHVHWLNRTSNLSHFICGLGLNFILCLFATAMISVLTSPDSNTGYQLGHPIGHGIGLFVSAMATQLKLQYLFAGAFTGYLLYILVLAQEIGALD</sequence>
<feature type="transmembrane region" description="Helical" evidence="1">
    <location>
        <begin position="127"/>
        <end position="146"/>
    </location>
</feature>
<dbReference type="RefSeq" id="WP_007413218.1">
    <property type="nucleotide sequence ID" value="NZ_ABOX02000003.1"/>
</dbReference>
<protein>
    <submittedName>
        <fullName evidence="2">Uncharacterized protein</fullName>
    </submittedName>
</protein>
<proteinExistence type="predicted"/>
<dbReference type="EMBL" id="ABOX02000003">
    <property type="protein sequence ID" value="EEF62905.1"/>
    <property type="molecule type" value="Genomic_DNA"/>
</dbReference>
<evidence type="ECO:0000313" key="2">
    <source>
        <dbReference type="EMBL" id="EEF62905.1"/>
    </source>
</evidence>
<organism evidence="2 3">
    <name type="scientific">Pedosphaera parvula (strain Ellin514)</name>
    <dbReference type="NCBI Taxonomy" id="320771"/>
    <lineage>
        <taxon>Bacteria</taxon>
        <taxon>Pseudomonadati</taxon>
        <taxon>Verrucomicrobiota</taxon>
        <taxon>Pedosphaerae</taxon>
        <taxon>Pedosphaerales</taxon>
        <taxon>Pedosphaeraceae</taxon>
        <taxon>Pedosphaera</taxon>
    </lineage>
</organism>
<dbReference type="Proteomes" id="UP000003688">
    <property type="component" value="Unassembled WGS sequence"/>
</dbReference>